<dbReference type="EMBL" id="JAMXQU010000001">
    <property type="protein sequence ID" value="MCO6158426.1"/>
    <property type="molecule type" value="Genomic_DNA"/>
</dbReference>
<evidence type="ECO:0000313" key="6">
    <source>
        <dbReference type="Proteomes" id="UP001523401"/>
    </source>
</evidence>
<dbReference type="RefSeq" id="WP_252848132.1">
    <property type="nucleotide sequence ID" value="NZ_BAPW01000038.1"/>
</dbReference>
<keyword evidence="2" id="KW-0813">Transport</keyword>
<comment type="caution">
    <text evidence="5">The sequence shown here is derived from an EMBL/GenBank/DDBJ whole genome shotgun (WGS) entry which is preliminary data.</text>
</comment>
<organism evidence="5 6">
    <name type="scientific">Asaia lannensis NBRC 102526</name>
    <dbReference type="NCBI Taxonomy" id="1307926"/>
    <lineage>
        <taxon>Bacteria</taxon>
        <taxon>Pseudomonadati</taxon>
        <taxon>Pseudomonadota</taxon>
        <taxon>Alphaproteobacteria</taxon>
        <taxon>Acetobacterales</taxon>
        <taxon>Acetobacteraceae</taxon>
        <taxon>Asaia</taxon>
    </lineage>
</organism>
<gene>
    <name evidence="5" type="ORF">NF685_00055</name>
</gene>
<proteinExistence type="predicted"/>
<evidence type="ECO:0000256" key="1">
    <source>
        <dbReference type="ARBA" id="ARBA00004196"/>
    </source>
</evidence>
<dbReference type="Gene3D" id="3.40.50.1980">
    <property type="entry name" value="Nitrogenase molybdenum iron protein domain"/>
    <property type="match status" value="2"/>
</dbReference>
<evidence type="ECO:0000256" key="4">
    <source>
        <dbReference type="ARBA" id="ARBA00022729"/>
    </source>
</evidence>
<accession>A0ABT1CC27</accession>
<evidence type="ECO:0000313" key="5">
    <source>
        <dbReference type="EMBL" id="MCO6158426.1"/>
    </source>
</evidence>
<dbReference type="PANTHER" id="PTHR42953:SF1">
    <property type="entry name" value="METAL-BINDING PROTEIN HI_0362-RELATED"/>
    <property type="match status" value="1"/>
</dbReference>
<reference evidence="5 6" key="1">
    <citation type="submission" date="2022-06" db="EMBL/GenBank/DDBJ databases">
        <title>Whole-genome of Asaia lannensis strain LMG 27011T.</title>
        <authorList>
            <person name="Sombolestani A."/>
        </authorList>
    </citation>
    <scope>NUCLEOTIDE SEQUENCE [LARGE SCALE GENOMIC DNA]</scope>
    <source>
        <strain evidence="5 6">NBRC 102526</strain>
    </source>
</reference>
<dbReference type="SUPFAM" id="SSF53807">
    <property type="entry name" value="Helical backbone' metal receptor"/>
    <property type="match status" value="1"/>
</dbReference>
<dbReference type="Proteomes" id="UP001523401">
    <property type="component" value="Unassembled WGS sequence"/>
</dbReference>
<keyword evidence="6" id="KW-1185">Reference proteome</keyword>
<dbReference type="InterPro" id="IPR006127">
    <property type="entry name" value="ZnuA-like"/>
</dbReference>
<evidence type="ECO:0000256" key="3">
    <source>
        <dbReference type="ARBA" id="ARBA00022723"/>
    </source>
</evidence>
<protein>
    <submittedName>
        <fullName evidence="5">Zinc ABC transporter substrate-binding protein</fullName>
    </submittedName>
</protein>
<keyword evidence="4" id="KW-0732">Signal</keyword>
<dbReference type="Pfam" id="PF01297">
    <property type="entry name" value="ZnuA"/>
    <property type="match status" value="1"/>
</dbReference>
<keyword evidence="3" id="KW-0479">Metal-binding</keyword>
<dbReference type="InterPro" id="IPR050492">
    <property type="entry name" value="Bact_metal-bind_prot9"/>
</dbReference>
<evidence type="ECO:0000256" key="2">
    <source>
        <dbReference type="ARBA" id="ARBA00022448"/>
    </source>
</evidence>
<sequence length="287" mass="30812">MRQFLLFLLCVVTLPGLARAEGIRVFCAEALWCELASGLGGAVVETRSILTSPRVDPHDFQVTPDMARALANSNIVVLTGGHYDDWVAPLLAAQPDKARHVIDAVSLVGLKDGDNPHLFDDPAAIRDVVDALAAELVHRLPGEAGAIAARQAQYRQAIDGIEHRLSALRPVTNGMKIAVAEPVGGPVFRALGLDVIDPDFALAMMTHSDPAPQEVARLEDALRQKAVKILVVNPAMTGPSLQRLIAIARQSGVSIVEFDEFPVPGVSWRDWMTARLDRLTAALGVHG</sequence>
<dbReference type="PANTHER" id="PTHR42953">
    <property type="entry name" value="HIGH-AFFINITY ZINC UPTAKE SYSTEM PROTEIN ZNUA-RELATED"/>
    <property type="match status" value="1"/>
</dbReference>
<name>A0ABT1CC27_9PROT</name>
<comment type="subcellular location">
    <subcellularLocation>
        <location evidence="1">Cell envelope</location>
    </subcellularLocation>
</comment>